<dbReference type="Pfam" id="PF22586">
    <property type="entry name" value="ANCHR-like_BBOX"/>
    <property type="match status" value="1"/>
</dbReference>
<keyword evidence="1" id="KW-0863">Zinc-finger</keyword>
<dbReference type="InterPro" id="IPR000315">
    <property type="entry name" value="Znf_B-box"/>
</dbReference>
<keyword evidence="1" id="KW-0862">Zinc</keyword>
<dbReference type="PANTHER" id="PTHR25462:SF296">
    <property type="entry name" value="MEIOTIC P26, ISOFORM F"/>
    <property type="match status" value="1"/>
</dbReference>
<dbReference type="CDD" id="cd19757">
    <property type="entry name" value="Bbox1"/>
    <property type="match status" value="1"/>
</dbReference>
<dbReference type="GO" id="GO:0061630">
    <property type="term" value="F:ubiquitin protein ligase activity"/>
    <property type="evidence" value="ECO:0007669"/>
    <property type="project" value="TreeGrafter"/>
</dbReference>
<gene>
    <name evidence="4" type="ORF">MEDL_39255</name>
</gene>
<dbReference type="InterPro" id="IPR047153">
    <property type="entry name" value="TRIM45/56/19-like"/>
</dbReference>
<keyword evidence="5" id="KW-1185">Reference proteome</keyword>
<proteinExistence type="predicted"/>
<name>A0A8S3T3W1_MYTED</name>
<keyword evidence="1" id="KW-0479">Metal-binding</keyword>
<dbReference type="GO" id="GO:0008270">
    <property type="term" value="F:zinc ion binding"/>
    <property type="evidence" value="ECO:0007669"/>
    <property type="project" value="UniProtKB-KW"/>
</dbReference>
<sequence length="209" mass="24037">MASNWKFCGVCELRNISKQSAIWCSDCEEGLCDDCREHHDLSKGTRNHETVKIAEYQKLPSNVIQIAQSDSYKKHDQKYQIFCKKHDCPCCQKCVVEDHNKCEDSKDIDDVIGEQKKSIGMAIQKAKTSINNHLNQLHQTLLKDLDTSEVAESKKIRQLLNEVEKHENEIADFQAALANIKQYASDLQTFLTAKEMKRDLAKKEKMFSQ</sequence>
<evidence type="ECO:0000256" key="1">
    <source>
        <dbReference type="PROSITE-ProRule" id="PRU00024"/>
    </source>
</evidence>
<dbReference type="OrthoDB" id="6121460at2759"/>
<organism evidence="4 5">
    <name type="scientific">Mytilus edulis</name>
    <name type="common">Blue mussel</name>
    <dbReference type="NCBI Taxonomy" id="6550"/>
    <lineage>
        <taxon>Eukaryota</taxon>
        <taxon>Metazoa</taxon>
        <taxon>Spiralia</taxon>
        <taxon>Lophotrochozoa</taxon>
        <taxon>Mollusca</taxon>
        <taxon>Bivalvia</taxon>
        <taxon>Autobranchia</taxon>
        <taxon>Pteriomorphia</taxon>
        <taxon>Mytilida</taxon>
        <taxon>Mytiloidea</taxon>
        <taxon>Mytilidae</taxon>
        <taxon>Mytilinae</taxon>
        <taxon>Mytilus</taxon>
    </lineage>
</organism>
<evidence type="ECO:0000259" key="3">
    <source>
        <dbReference type="PROSITE" id="PS50119"/>
    </source>
</evidence>
<dbReference type="SUPFAM" id="SSF57845">
    <property type="entry name" value="B-box zinc-binding domain"/>
    <property type="match status" value="1"/>
</dbReference>
<dbReference type="Gene3D" id="3.30.160.60">
    <property type="entry name" value="Classic Zinc Finger"/>
    <property type="match status" value="1"/>
</dbReference>
<dbReference type="AlphaFoldDB" id="A0A8S3T3W1"/>
<evidence type="ECO:0000256" key="2">
    <source>
        <dbReference type="SAM" id="Coils"/>
    </source>
</evidence>
<keyword evidence="2" id="KW-0175">Coiled coil</keyword>
<dbReference type="PROSITE" id="PS50119">
    <property type="entry name" value="ZF_BBOX"/>
    <property type="match status" value="1"/>
</dbReference>
<reference evidence="4" key="1">
    <citation type="submission" date="2021-03" db="EMBL/GenBank/DDBJ databases">
        <authorList>
            <person name="Bekaert M."/>
        </authorList>
    </citation>
    <scope>NUCLEOTIDE SEQUENCE</scope>
</reference>
<dbReference type="EMBL" id="CAJPWZ010001875">
    <property type="protein sequence ID" value="CAG2226154.1"/>
    <property type="molecule type" value="Genomic_DNA"/>
</dbReference>
<dbReference type="Proteomes" id="UP000683360">
    <property type="component" value="Unassembled WGS sequence"/>
</dbReference>
<feature type="coiled-coil region" evidence="2">
    <location>
        <begin position="149"/>
        <end position="183"/>
    </location>
</feature>
<feature type="domain" description="B box-type" evidence="3">
    <location>
        <begin position="3"/>
        <end position="53"/>
    </location>
</feature>
<comment type="caution">
    <text evidence="4">The sequence shown here is derived from an EMBL/GenBank/DDBJ whole genome shotgun (WGS) entry which is preliminary data.</text>
</comment>
<evidence type="ECO:0000313" key="4">
    <source>
        <dbReference type="EMBL" id="CAG2226154.1"/>
    </source>
</evidence>
<evidence type="ECO:0000313" key="5">
    <source>
        <dbReference type="Proteomes" id="UP000683360"/>
    </source>
</evidence>
<dbReference type="PANTHER" id="PTHR25462">
    <property type="entry name" value="BONUS, ISOFORM C-RELATED"/>
    <property type="match status" value="1"/>
</dbReference>
<dbReference type="GO" id="GO:0005654">
    <property type="term" value="C:nucleoplasm"/>
    <property type="evidence" value="ECO:0007669"/>
    <property type="project" value="TreeGrafter"/>
</dbReference>
<accession>A0A8S3T3W1</accession>
<protein>
    <recommendedName>
        <fullName evidence="3">B box-type domain-containing protein</fullName>
    </recommendedName>
</protein>